<accession>A0AAV4RIC0</accession>
<proteinExistence type="predicted"/>
<dbReference type="Proteomes" id="UP001054945">
    <property type="component" value="Unassembled WGS sequence"/>
</dbReference>
<dbReference type="EMBL" id="BPLR01007802">
    <property type="protein sequence ID" value="GIY19872.1"/>
    <property type="molecule type" value="Genomic_DNA"/>
</dbReference>
<dbReference type="AlphaFoldDB" id="A0AAV4RIC0"/>
<reference evidence="1 2" key="1">
    <citation type="submission" date="2021-06" db="EMBL/GenBank/DDBJ databases">
        <title>Caerostris extrusa draft genome.</title>
        <authorList>
            <person name="Kono N."/>
            <person name="Arakawa K."/>
        </authorList>
    </citation>
    <scope>NUCLEOTIDE SEQUENCE [LARGE SCALE GENOMIC DNA]</scope>
</reference>
<organism evidence="1 2">
    <name type="scientific">Caerostris extrusa</name>
    <name type="common">Bark spider</name>
    <name type="synonym">Caerostris bankana</name>
    <dbReference type="NCBI Taxonomy" id="172846"/>
    <lineage>
        <taxon>Eukaryota</taxon>
        <taxon>Metazoa</taxon>
        <taxon>Ecdysozoa</taxon>
        <taxon>Arthropoda</taxon>
        <taxon>Chelicerata</taxon>
        <taxon>Arachnida</taxon>
        <taxon>Araneae</taxon>
        <taxon>Araneomorphae</taxon>
        <taxon>Entelegynae</taxon>
        <taxon>Araneoidea</taxon>
        <taxon>Araneidae</taxon>
        <taxon>Caerostris</taxon>
    </lineage>
</organism>
<evidence type="ECO:0000313" key="1">
    <source>
        <dbReference type="EMBL" id="GIY19872.1"/>
    </source>
</evidence>
<comment type="caution">
    <text evidence="1">The sequence shown here is derived from an EMBL/GenBank/DDBJ whole genome shotgun (WGS) entry which is preliminary data.</text>
</comment>
<protein>
    <submittedName>
        <fullName evidence="1">Uncharacterized protein</fullName>
    </submittedName>
</protein>
<gene>
    <name evidence="1" type="ORF">CEXT_604431</name>
</gene>
<sequence>MVVFTCQVQINTTMPSSPRRWNRTTQVLISYRFEARTPDHWLSSGGRYMLVVCTYLRNTCFLAGIISRKKEQAGYVRDTIVIFKKGRHPFCCGHLSSALD</sequence>
<evidence type="ECO:0000313" key="2">
    <source>
        <dbReference type="Proteomes" id="UP001054945"/>
    </source>
</evidence>
<keyword evidence="2" id="KW-1185">Reference proteome</keyword>
<name>A0AAV4RIC0_CAEEX</name>